<dbReference type="AlphaFoldDB" id="A0A1I0CI72"/>
<organism evidence="1 2">
    <name type="scientific">Enterocloster clostridioformis</name>
    <dbReference type="NCBI Taxonomy" id="1531"/>
    <lineage>
        <taxon>Bacteria</taxon>
        <taxon>Bacillati</taxon>
        <taxon>Bacillota</taxon>
        <taxon>Clostridia</taxon>
        <taxon>Lachnospirales</taxon>
        <taxon>Lachnospiraceae</taxon>
        <taxon>Enterocloster</taxon>
    </lineage>
</organism>
<dbReference type="Proteomes" id="UP000182121">
    <property type="component" value="Unassembled WGS sequence"/>
</dbReference>
<dbReference type="EMBL" id="FOIO01000002">
    <property type="protein sequence ID" value="SET18832.1"/>
    <property type="molecule type" value="Genomic_DNA"/>
</dbReference>
<name>A0A1I0CI72_9FIRM</name>
<dbReference type="RefSeq" id="WP_074661397.1">
    <property type="nucleotide sequence ID" value="NZ_FOIO01000002.1"/>
</dbReference>
<gene>
    <name evidence="1" type="ORF">SAMN05216521_100272</name>
</gene>
<reference evidence="1 2" key="1">
    <citation type="submission" date="2016-10" db="EMBL/GenBank/DDBJ databases">
        <authorList>
            <person name="Varghese N."/>
            <person name="Submissions S."/>
        </authorList>
    </citation>
    <scope>NUCLEOTIDE SEQUENCE [LARGE SCALE GENOMIC DNA]</scope>
    <source>
        <strain evidence="1 2">NLAE-zl-C196</strain>
    </source>
</reference>
<protein>
    <submittedName>
        <fullName evidence="1">Uncharacterized protein</fullName>
    </submittedName>
</protein>
<accession>A0A1I0CI72</accession>
<evidence type="ECO:0000313" key="1">
    <source>
        <dbReference type="EMBL" id="SET18832.1"/>
    </source>
</evidence>
<sequence length="85" mass="9302">MSGLITNIIPHYMTEEELTAEFGENGWNQLPDVIAKVPAKVEVDAHHIGVYVSKTDGHMKKAEYPKALLHGSAVSSSLNLISELE</sequence>
<evidence type="ECO:0000313" key="2">
    <source>
        <dbReference type="Proteomes" id="UP000182121"/>
    </source>
</evidence>
<comment type="caution">
    <text evidence="1">The sequence shown here is derived from an EMBL/GenBank/DDBJ whole genome shotgun (WGS) entry which is preliminary data.</text>
</comment>
<proteinExistence type="predicted"/>